<evidence type="ECO:0000256" key="1">
    <source>
        <dbReference type="SAM" id="MobiDB-lite"/>
    </source>
</evidence>
<keyword evidence="4" id="KW-1185">Reference proteome</keyword>
<evidence type="ECO:0000256" key="2">
    <source>
        <dbReference type="SAM" id="Phobius"/>
    </source>
</evidence>
<sequence length="470" mass="50532">MTDSVTIIIDDQALLAHSVQNAPTVGDPGGWYPNFNSCYNGSVFIPQANHGAIWGWALQFEGASVSLFGVTPPSQYNQTIEIADPASDKDIIMQPNEYRPYTYPSAAFGGQFYTSGTLPAPGQMLVGLSNANGIAIDYALVTASNLTSLQGQTIIVDDASPEIFWNGSWSAQDNFTVPVPCLIPSPEAYENATLNYPKGVSFTANISSHANTCHQSSNVGASFTFQFAGTSLLISGITPGVVGPQANWLLTMEFTLDGNTTTNVFTPGTEMLVKPHFVYFNATFAAVTGNHTLVAKVLDVAGSPQPAARIDYITYRPSFLTIADKPNFPPPAASATGPTVQHRISVGAIVGGAVGGCLMLALLMGAFWLLQRRRTKDREQLAPEPFVSSATPQMHERTGHSKQELLSGDGNAFAERRSNLAAEIQNLEESRNGEMAAEEQSVAERLQVLQAQMNTLTLEMRQHFDPPSYT</sequence>
<reference evidence="3" key="1">
    <citation type="submission" date="2023-03" db="EMBL/GenBank/DDBJ databases">
        <title>Massive genome expansion in bonnet fungi (Mycena s.s.) driven by repeated elements and novel gene families across ecological guilds.</title>
        <authorList>
            <consortium name="Lawrence Berkeley National Laboratory"/>
            <person name="Harder C.B."/>
            <person name="Miyauchi S."/>
            <person name="Viragh M."/>
            <person name="Kuo A."/>
            <person name="Thoen E."/>
            <person name="Andreopoulos B."/>
            <person name="Lu D."/>
            <person name="Skrede I."/>
            <person name="Drula E."/>
            <person name="Henrissat B."/>
            <person name="Morin E."/>
            <person name="Kohler A."/>
            <person name="Barry K."/>
            <person name="LaButti K."/>
            <person name="Morin E."/>
            <person name="Salamov A."/>
            <person name="Lipzen A."/>
            <person name="Mereny Z."/>
            <person name="Hegedus B."/>
            <person name="Baldrian P."/>
            <person name="Stursova M."/>
            <person name="Weitz H."/>
            <person name="Taylor A."/>
            <person name="Grigoriev I.V."/>
            <person name="Nagy L.G."/>
            <person name="Martin F."/>
            <person name="Kauserud H."/>
        </authorList>
    </citation>
    <scope>NUCLEOTIDE SEQUENCE</scope>
    <source>
        <strain evidence="3">CBHHK200</strain>
    </source>
</reference>
<keyword evidence="2" id="KW-0812">Transmembrane</keyword>
<organism evidence="3 4">
    <name type="scientific">Mycena alexandri</name>
    <dbReference type="NCBI Taxonomy" id="1745969"/>
    <lineage>
        <taxon>Eukaryota</taxon>
        <taxon>Fungi</taxon>
        <taxon>Dikarya</taxon>
        <taxon>Basidiomycota</taxon>
        <taxon>Agaricomycotina</taxon>
        <taxon>Agaricomycetes</taxon>
        <taxon>Agaricomycetidae</taxon>
        <taxon>Agaricales</taxon>
        <taxon>Marasmiineae</taxon>
        <taxon>Mycenaceae</taxon>
        <taxon>Mycena</taxon>
    </lineage>
</organism>
<keyword evidence="2" id="KW-0472">Membrane</keyword>
<dbReference type="EMBL" id="JARJCM010000079">
    <property type="protein sequence ID" value="KAJ7031737.1"/>
    <property type="molecule type" value="Genomic_DNA"/>
</dbReference>
<accession>A0AAD6STZ7</accession>
<keyword evidence="2" id="KW-1133">Transmembrane helix</keyword>
<name>A0AAD6STZ7_9AGAR</name>
<feature type="region of interest" description="Disordered" evidence="1">
    <location>
        <begin position="380"/>
        <end position="405"/>
    </location>
</feature>
<dbReference type="AlphaFoldDB" id="A0AAD6STZ7"/>
<evidence type="ECO:0000313" key="4">
    <source>
        <dbReference type="Proteomes" id="UP001218188"/>
    </source>
</evidence>
<feature type="compositionally biased region" description="Basic and acidic residues" evidence="1">
    <location>
        <begin position="394"/>
        <end position="403"/>
    </location>
</feature>
<evidence type="ECO:0000313" key="3">
    <source>
        <dbReference type="EMBL" id="KAJ7031737.1"/>
    </source>
</evidence>
<dbReference type="Proteomes" id="UP001218188">
    <property type="component" value="Unassembled WGS sequence"/>
</dbReference>
<comment type="caution">
    <text evidence="3">The sequence shown here is derived from an EMBL/GenBank/DDBJ whole genome shotgun (WGS) entry which is preliminary data.</text>
</comment>
<proteinExistence type="predicted"/>
<gene>
    <name evidence="3" type="ORF">C8F04DRAFT_1397062</name>
</gene>
<protein>
    <submittedName>
        <fullName evidence="3">Uncharacterized protein</fullName>
    </submittedName>
</protein>
<feature type="transmembrane region" description="Helical" evidence="2">
    <location>
        <begin position="344"/>
        <end position="370"/>
    </location>
</feature>